<gene>
    <name evidence="2" type="ORF">ANIA_05502</name>
</gene>
<reference evidence="3" key="1">
    <citation type="journal article" date="2005" name="Nature">
        <title>Sequencing of Aspergillus nidulans and comparative analysis with A. fumigatus and A. oryzae.</title>
        <authorList>
            <person name="Galagan J.E."/>
            <person name="Calvo S.E."/>
            <person name="Cuomo C."/>
            <person name="Ma L.J."/>
            <person name="Wortman J.R."/>
            <person name="Batzoglou S."/>
            <person name="Lee S.I."/>
            <person name="Basturkmen M."/>
            <person name="Spevak C.C."/>
            <person name="Clutterbuck J."/>
            <person name="Kapitonov V."/>
            <person name="Jurka J."/>
            <person name="Scazzocchio C."/>
            <person name="Farman M."/>
            <person name="Butler J."/>
            <person name="Purcell S."/>
            <person name="Harris S."/>
            <person name="Braus G.H."/>
            <person name="Draht O."/>
            <person name="Busch S."/>
            <person name="D'Enfert C."/>
            <person name="Bouchier C."/>
            <person name="Goldman G.H."/>
            <person name="Bell-Pedersen D."/>
            <person name="Griffiths-Jones S."/>
            <person name="Doonan J.H."/>
            <person name="Yu J."/>
            <person name="Vienken K."/>
            <person name="Pain A."/>
            <person name="Freitag M."/>
            <person name="Selker E.U."/>
            <person name="Archer D.B."/>
            <person name="Penalva M.A."/>
            <person name="Oakley B.R."/>
            <person name="Momany M."/>
            <person name="Tanaka T."/>
            <person name="Kumagai T."/>
            <person name="Asai K."/>
            <person name="Machida M."/>
            <person name="Nierman W.C."/>
            <person name="Denning D.W."/>
            <person name="Caddick M."/>
            <person name="Hynes M."/>
            <person name="Paoletti M."/>
            <person name="Fischer R."/>
            <person name="Miller B."/>
            <person name="Dyer P."/>
            <person name="Sachs M.S."/>
            <person name="Osmani S.A."/>
            <person name="Birren B.W."/>
        </authorList>
    </citation>
    <scope>NUCLEOTIDE SEQUENCE [LARGE SCALE GENOMIC DNA]</scope>
    <source>
        <strain evidence="3">FGSC A4 / ATCC 38163 / CBS 112.46 / NRRL 194 / M139</strain>
    </source>
</reference>
<dbReference type="OMA" id="HEANEVN"/>
<dbReference type="EMBL" id="BN001305">
    <property type="protein sequence ID" value="CBF81787.1"/>
    <property type="molecule type" value="Genomic_DNA"/>
</dbReference>
<feature type="region of interest" description="Disordered" evidence="1">
    <location>
        <begin position="83"/>
        <end position="116"/>
    </location>
</feature>
<evidence type="ECO:0000256" key="1">
    <source>
        <dbReference type="SAM" id="MobiDB-lite"/>
    </source>
</evidence>
<dbReference type="GeneID" id="2871795"/>
<accession>Q5B1S8</accession>
<dbReference type="RefSeq" id="XP_663106.1">
    <property type="nucleotide sequence ID" value="XM_658014.1"/>
</dbReference>
<evidence type="ECO:0000313" key="3">
    <source>
        <dbReference type="Proteomes" id="UP000000560"/>
    </source>
</evidence>
<dbReference type="HOGENOM" id="CLU_865927_0_0_1"/>
<feature type="compositionally biased region" description="Polar residues" evidence="1">
    <location>
        <begin position="100"/>
        <end position="111"/>
    </location>
</feature>
<dbReference type="InParanoid" id="Q5B1S8"/>
<dbReference type="Proteomes" id="UP000000560">
    <property type="component" value="Chromosome V"/>
</dbReference>
<dbReference type="KEGG" id="ani:ANIA_05502"/>
<accession>C8VGB5</accession>
<protein>
    <submittedName>
        <fullName evidence="2">Uncharacterized protein</fullName>
    </submittedName>
</protein>
<dbReference type="eggNOG" id="ENOG502SWQ6">
    <property type="taxonomic scope" value="Eukaryota"/>
</dbReference>
<proteinExistence type="predicted"/>
<keyword evidence="3" id="KW-1185">Reference proteome</keyword>
<dbReference type="AlphaFoldDB" id="Q5B1S8"/>
<sequence>MNAIQIPSPVQLGHTNIDGEETPSSVDIYSWPDNIQELDVTGWLSCVGRRHLSFFRPSSPALPLSNTNPIPVPLGGQDVPMKPVPSHQPICRRPARGRSRSLTAERTNAQATEGIHRHRSVSPWTVELTDVRKISHTNRKREIQEVLGPLFAGGTNNLVLLCWGDRDRCHIIPTDVRNEADEVNVWESIKTAWYSRRDYEFAIPGAKTKAHFVGLYRDLTSERSKLEGDIANYEEKEFPCPYDSSTGMVDCFRDICISYMDDTQLCPERRLYNSQRQLLRLTRRPLLTQAFSNRNVAKVNNLLQGERLIYSQLDILKKLDEWHVPDLSEIPFHALLITEGWDYDIRNVVIPLTASFFFTLVVMRISEYQAVLGYA</sequence>
<evidence type="ECO:0000313" key="2">
    <source>
        <dbReference type="EMBL" id="CBF81787.1"/>
    </source>
</evidence>
<feature type="region of interest" description="Disordered" evidence="1">
    <location>
        <begin position="1"/>
        <end position="24"/>
    </location>
</feature>
<organism evidence="2 3">
    <name type="scientific">Emericella nidulans (strain FGSC A4 / ATCC 38163 / CBS 112.46 / NRRL 194 / M139)</name>
    <name type="common">Aspergillus nidulans</name>
    <dbReference type="NCBI Taxonomy" id="227321"/>
    <lineage>
        <taxon>Eukaryota</taxon>
        <taxon>Fungi</taxon>
        <taxon>Dikarya</taxon>
        <taxon>Ascomycota</taxon>
        <taxon>Pezizomycotina</taxon>
        <taxon>Eurotiomycetes</taxon>
        <taxon>Eurotiomycetidae</taxon>
        <taxon>Eurotiales</taxon>
        <taxon>Aspergillaceae</taxon>
        <taxon>Aspergillus</taxon>
        <taxon>Aspergillus subgen. Nidulantes</taxon>
    </lineage>
</organism>
<dbReference type="OrthoDB" id="5103744at2759"/>
<name>Q5B1S8_EMENI</name>
<dbReference type="VEuPathDB" id="FungiDB:AN5502"/>
<reference evidence="3" key="2">
    <citation type="journal article" date="2009" name="Fungal Genet. Biol.">
        <title>The 2008 update of the Aspergillus nidulans genome annotation: a community effort.</title>
        <authorList>
            <person name="Wortman J.R."/>
            <person name="Gilsenan J.M."/>
            <person name="Joardar V."/>
            <person name="Deegan J."/>
            <person name="Clutterbuck J."/>
            <person name="Andersen M.R."/>
            <person name="Archer D."/>
            <person name="Bencina M."/>
            <person name="Braus G."/>
            <person name="Coutinho P."/>
            <person name="von Dohren H."/>
            <person name="Doonan J."/>
            <person name="Driessen A.J."/>
            <person name="Durek P."/>
            <person name="Espeso E."/>
            <person name="Fekete E."/>
            <person name="Flipphi M."/>
            <person name="Estrada C.G."/>
            <person name="Geysens S."/>
            <person name="Goldman G."/>
            <person name="de Groot P.W."/>
            <person name="Hansen K."/>
            <person name="Harris S.D."/>
            <person name="Heinekamp T."/>
            <person name="Helmstaedt K."/>
            <person name="Henrissat B."/>
            <person name="Hofmann G."/>
            <person name="Homan T."/>
            <person name="Horio T."/>
            <person name="Horiuchi H."/>
            <person name="James S."/>
            <person name="Jones M."/>
            <person name="Karaffa L."/>
            <person name="Karanyi Z."/>
            <person name="Kato M."/>
            <person name="Keller N."/>
            <person name="Kelly D.E."/>
            <person name="Kiel J.A."/>
            <person name="Kim J.M."/>
            <person name="van der Klei I.J."/>
            <person name="Klis F.M."/>
            <person name="Kovalchuk A."/>
            <person name="Krasevec N."/>
            <person name="Kubicek C.P."/>
            <person name="Liu B."/>
            <person name="Maccabe A."/>
            <person name="Meyer V."/>
            <person name="Mirabito P."/>
            <person name="Miskei M."/>
            <person name="Mos M."/>
            <person name="Mullins J."/>
            <person name="Nelson D.R."/>
            <person name="Nielsen J."/>
            <person name="Oakley B.R."/>
            <person name="Osmani S.A."/>
            <person name="Pakula T."/>
            <person name="Paszewski A."/>
            <person name="Paulsen I."/>
            <person name="Pilsyk S."/>
            <person name="Pocsi I."/>
            <person name="Punt P.J."/>
            <person name="Ram A.F."/>
            <person name="Ren Q."/>
            <person name="Robellet X."/>
            <person name="Robson G."/>
            <person name="Seiboth B."/>
            <person name="van Solingen P."/>
            <person name="Specht T."/>
            <person name="Sun J."/>
            <person name="Taheri-Talesh N."/>
            <person name="Takeshita N."/>
            <person name="Ussery D."/>
            <person name="vanKuyk P.A."/>
            <person name="Visser H."/>
            <person name="van de Vondervoort P.J."/>
            <person name="de Vries R.P."/>
            <person name="Walton J."/>
            <person name="Xiang X."/>
            <person name="Xiong Y."/>
            <person name="Zeng A.P."/>
            <person name="Brandt B.W."/>
            <person name="Cornell M.J."/>
            <person name="van den Hondel C.A."/>
            <person name="Visser J."/>
            <person name="Oliver S.G."/>
            <person name="Turner G."/>
        </authorList>
    </citation>
    <scope>GENOME REANNOTATION</scope>
    <source>
        <strain evidence="3">FGSC A4 / ATCC 38163 / CBS 112.46 / NRRL 194 / M139</strain>
    </source>
</reference>